<protein>
    <recommendedName>
        <fullName evidence="3">Fatty acid desaturase</fullName>
    </recommendedName>
</protein>
<sequence length="65" mass="7671">MDDTGLTDTRTTLTNGLMRLLIRTMPFHTEHHRLPDAHRTRRARLGVRQRGYARRPVGLVRRLRP</sequence>
<dbReference type="RefSeq" id="WP_238198409.1">
    <property type="nucleotide sequence ID" value="NZ_BPQZ01000024.1"/>
</dbReference>
<dbReference type="AlphaFoldDB" id="A0AA37TMG6"/>
<proteinExistence type="predicted"/>
<keyword evidence="2" id="KW-1185">Reference proteome</keyword>
<dbReference type="Proteomes" id="UP001157440">
    <property type="component" value="Unassembled WGS sequence"/>
</dbReference>
<organism evidence="1 2">
    <name type="scientific">Methylobacterium tardum</name>
    <dbReference type="NCBI Taxonomy" id="374432"/>
    <lineage>
        <taxon>Bacteria</taxon>
        <taxon>Pseudomonadati</taxon>
        <taxon>Pseudomonadota</taxon>
        <taxon>Alphaproteobacteria</taxon>
        <taxon>Hyphomicrobiales</taxon>
        <taxon>Methylobacteriaceae</taxon>
        <taxon>Methylobacterium</taxon>
    </lineage>
</organism>
<evidence type="ECO:0000313" key="2">
    <source>
        <dbReference type="Proteomes" id="UP001157440"/>
    </source>
</evidence>
<name>A0AA37TMG6_9HYPH</name>
<comment type="caution">
    <text evidence="1">The sequence shown here is derived from an EMBL/GenBank/DDBJ whole genome shotgun (WGS) entry which is preliminary data.</text>
</comment>
<gene>
    <name evidence="1" type="ORF">GCM10007890_43290</name>
</gene>
<dbReference type="EMBL" id="BSPL01000020">
    <property type="protein sequence ID" value="GLS72316.1"/>
    <property type="molecule type" value="Genomic_DNA"/>
</dbReference>
<accession>A0AA37TMG6</accession>
<evidence type="ECO:0008006" key="3">
    <source>
        <dbReference type="Google" id="ProtNLM"/>
    </source>
</evidence>
<reference evidence="2" key="1">
    <citation type="journal article" date="2019" name="Int. J. Syst. Evol. Microbiol.">
        <title>The Global Catalogue of Microorganisms (GCM) 10K type strain sequencing project: providing services to taxonomists for standard genome sequencing and annotation.</title>
        <authorList>
            <consortium name="The Broad Institute Genomics Platform"/>
            <consortium name="The Broad Institute Genome Sequencing Center for Infectious Disease"/>
            <person name="Wu L."/>
            <person name="Ma J."/>
        </authorList>
    </citation>
    <scope>NUCLEOTIDE SEQUENCE [LARGE SCALE GENOMIC DNA]</scope>
    <source>
        <strain evidence="2">NBRC 103632</strain>
    </source>
</reference>
<evidence type="ECO:0000313" key="1">
    <source>
        <dbReference type="EMBL" id="GLS72316.1"/>
    </source>
</evidence>